<gene>
    <name evidence="2" type="ORF">HYT40_02205</name>
</gene>
<sequence>MKTGALLVLGVLGLVFALGLVAGAEMKGAPPSWATIAILAVSIAAIIAAVEIRVAAARRRHRIEARSLGRVLAVVGFAVFVSGCGTVYDPRPARVYMPPSQTAGQQPAAVRQEGFPPSFLREIVAGKSVTSNAPDEFRGAA</sequence>
<evidence type="ECO:0000313" key="3">
    <source>
        <dbReference type="Proteomes" id="UP000724148"/>
    </source>
</evidence>
<protein>
    <submittedName>
        <fullName evidence="2">Uncharacterized protein</fullName>
    </submittedName>
</protein>
<evidence type="ECO:0000313" key="2">
    <source>
        <dbReference type="EMBL" id="MBI2096944.1"/>
    </source>
</evidence>
<accession>A0A931SBM0</accession>
<reference evidence="2" key="1">
    <citation type="submission" date="2020-07" db="EMBL/GenBank/DDBJ databases">
        <title>Huge and variable diversity of episymbiotic CPR bacteria and DPANN archaea in groundwater ecosystems.</title>
        <authorList>
            <person name="He C.Y."/>
            <person name="Keren R."/>
            <person name="Whittaker M."/>
            <person name="Farag I.F."/>
            <person name="Doudna J."/>
            <person name="Cate J.H.D."/>
            <person name="Banfield J.F."/>
        </authorList>
    </citation>
    <scope>NUCLEOTIDE SEQUENCE</scope>
    <source>
        <strain evidence="2">NC_groundwater_193_Ag_S-0.1um_51_7</strain>
    </source>
</reference>
<feature type="non-terminal residue" evidence="2">
    <location>
        <position position="141"/>
    </location>
</feature>
<organism evidence="2 3">
    <name type="scientific">Candidatus Sungiibacteriota bacterium</name>
    <dbReference type="NCBI Taxonomy" id="2750080"/>
    <lineage>
        <taxon>Bacteria</taxon>
        <taxon>Candidatus Sungiibacteriota</taxon>
    </lineage>
</organism>
<feature type="transmembrane region" description="Helical" evidence="1">
    <location>
        <begin position="68"/>
        <end position="88"/>
    </location>
</feature>
<keyword evidence="1" id="KW-1133">Transmembrane helix</keyword>
<comment type="caution">
    <text evidence="2">The sequence shown here is derived from an EMBL/GenBank/DDBJ whole genome shotgun (WGS) entry which is preliminary data.</text>
</comment>
<feature type="transmembrane region" description="Helical" evidence="1">
    <location>
        <begin position="33"/>
        <end position="56"/>
    </location>
</feature>
<dbReference type="EMBL" id="JACOZA010000061">
    <property type="protein sequence ID" value="MBI2096944.1"/>
    <property type="molecule type" value="Genomic_DNA"/>
</dbReference>
<dbReference type="Proteomes" id="UP000724148">
    <property type="component" value="Unassembled WGS sequence"/>
</dbReference>
<evidence type="ECO:0000256" key="1">
    <source>
        <dbReference type="SAM" id="Phobius"/>
    </source>
</evidence>
<name>A0A931SBM0_9BACT</name>
<proteinExistence type="predicted"/>
<keyword evidence="1" id="KW-0812">Transmembrane</keyword>
<dbReference type="AlphaFoldDB" id="A0A931SBM0"/>
<keyword evidence="1" id="KW-0472">Membrane</keyword>